<evidence type="ECO:0000313" key="3">
    <source>
        <dbReference type="Proteomes" id="UP000268857"/>
    </source>
</evidence>
<proteinExistence type="predicted"/>
<gene>
    <name evidence="2" type="ORF">PCC6912_00700</name>
</gene>
<protein>
    <recommendedName>
        <fullName evidence="1">Fungal lipase-type domain-containing protein</fullName>
    </recommendedName>
</protein>
<dbReference type="AlphaFoldDB" id="A0A3S0Y213"/>
<dbReference type="CDD" id="cd00519">
    <property type="entry name" value="Lipase_3"/>
    <property type="match status" value="1"/>
</dbReference>
<dbReference type="PANTHER" id="PTHR45856:SF24">
    <property type="entry name" value="FUNGAL LIPASE-LIKE DOMAIN-CONTAINING PROTEIN"/>
    <property type="match status" value="1"/>
</dbReference>
<organism evidence="2 3">
    <name type="scientific">Chlorogloeopsis fritschii PCC 6912</name>
    <dbReference type="NCBI Taxonomy" id="211165"/>
    <lineage>
        <taxon>Bacteria</taxon>
        <taxon>Bacillati</taxon>
        <taxon>Cyanobacteriota</taxon>
        <taxon>Cyanophyceae</taxon>
        <taxon>Nostocales</taxon>
        <taxon>Chlorogloeopsidaceae</taxon>
        <taxon>Chlorogloeopsis</taxon>
    </lineage>
</organism>
<feature type="domain" description="Fungal lipase-type" evidence="1">
    <location>
        <begin position="91"/>
        <end position="257"/>
    </location>
</feature>
<dbReference type="InterPro" id="IPR051218">
    <property type="entry name" value="Sec_MonoDiacylglyc_Lipase"/>
</dbReference>
<dbReference type="OrthoDB" id="5522031at2"/>
<dbReference type="SUPFAM" id="SSF53474">
    <property type="entry name" value="alpha/beta-Hydrolases"/>
    <property type="match status" value="1"/>
</dbReference>
<reference evidence="2 3" key="1">
    <citation type="journal article" date="2019" name="Genome Biol. Evol.">
        <title>Day and night: Metabolic profiles and evolutionary relationships of six axenic non-marine cyanobacteria.</title>
        <authorList>
            <person name="Will S.E."/>
            <person name="Henke P."/>
            <person name="Boedeker C."/>
            <person name="Huang S."/>
            <person name="Brinkmann H."/>
            <person name="Rohde M."/>
            <person name="Jarek M."/>
            <person name="Friedl T."/>
            <person name="Seufert S."/>
            <person name="Schumacher M."/>
            <person name="Overmann J."/>
            <person name="Neumann-Schaal M."/>
            <person name="Petersen J."/>
        </authorList>
    </citation>
    <scope>NUCLEOTIDE SEQUENCE [LARGE SCALE GENOMIC DNA]</scope>
    <source>
        <strain evidence="2 3">PCC 6912</strain>
    </source>
</reference>
<name>A0A3S0Y213_CHLFR</name>
<dbReference type="InterPro" id="IPR002921">
    <property type="entry name" value="Fungal_lipase-type"/>
</dbReference>
<accession>A0A3S0Y213</accession>
<comment type="caution">
    <text evidence="2">The sequence shown here is derived from an EMBL/GenBank/DDBJ whole genome shotgun (WGS) entry which is preliminary data.</text>
</comment>
<dbReference type="PANTHER" id="PTHR45856">
    <property type="entry name" value="ALPHA/BETA-HYDROLASES SUPERFAMILY PROTEIN"/>
    <property type="match status" value="1"/>
</dbReference>
<dbReference type="EMBL" id="RSCJ01000001">
    <property type="protein sequence ID" value="RUR86627.1"/>
    <property type="molecule type" value="Genomic_DNA"/>
</dbReference>
<sequence length="320" mass="36715">MNNGKIPINFSNFNNDRAIELLKLTQEAHKRYDKAKEDPKWRWENDLPVIEVNGAEYQILTNLGFAHYDWLRRRRIPFGFIAKHQTTQDIYVVFRGTSNAPEWISNIKFVQESYEQVKNPPLCPTIPPEKLGRVHRGFYKTYTRPDLGGLIDWVYDFTPHKNYESMRDRVEMFLSKHASSKTRVFVTGHSLGGAIATLCALHIHLSNQISQTIALENLILYTFASPRVGDQTFAKHFETLECYRIANSEDIVPKIPIPSLLLACARIPAKNGTTSLTTQLLGKLRYQHIGVPIYFTAQTGNVSDNHTIPIYLEALRVNRD</sequence>
<dbReference type="RefSeq" id="WP_016874456.1">
    <property type="nucleotide sequence ID" value="NZ_AJLN01000116.1"/>
</dbReference>
<evidence type="ECO:0000313" key="2">
    <source>
        <dbReference type="EMBL" id="RUR86627.1"/>
    </source>
</evidence>
<dbReference type="InterPro" id="IPR029058">
    <property type="entry name" value="AB_hydrolase_fold"/>
</dbReference>
<keyword evidence="3" id="KW-1185">Reference proteome</keyword>
<dbReference type="GO" id="GO:0006629">
    <property type="term" value="P:lipid metabolic process"/>
    <property type="evidence" value="ECO:0007669"/>
    <property type="project" value="InterPro"/>
</dbReference>
<dbReference type="Proteomes" id="UP000268857">
    <property type="component" value="Unassembled WGS sequence"/>
</dbReference>
<dbReference type="Pfam" id="PF01764">
    <property type="entry name" value="Lipase_3"/>
    <property type="match status" value="1"/>
</dbReference>
<dbReference type="Gene3D" id="3.40.50.1820">
    <property type="entry name" value="alpha/beta hydrolase"/>
    <property type="match status" value="1"/>
</dbReference>
<dbReference type="STRING" id="211165.GCA_000317285_04978"/>
<evidence type="ECO:0000259" key="1">
    <source>
        <dbReference type="Pfam" id="PF01764"/>
    </source>
</evidence>